<dbReference type="AlphaFoldDB" id="A0A4V3BFB6"/>
<feature type="region of interest" description="Disordered" evidence="1">
    <location>
        <begin position="46"/>
        <end position="93"/>
    </location>
</feature>
<comment type="caution">
    <text evidence="3">The sequence shown here is derived from an EMBL/GenBank/DDBJ whole genome shotgun (WGS) entry which is preliminary data.</text>
</comment>
<evidence type="ECO:0000313" key="4">
    <source>
        <dbReference type="Proteomes" id="UP000294802"/>
    </source>
</evidence>
<keyword evidence="4" id="KW-1185">Reference proteome</keyword>
<evidence type="ECO:0000256" key="1">
    <source>
        <dbReference type="SAM" id="MobiDB-lite"/>
    </source>
</evidence>
<feature type="compositionally biased region" description="Basic and acidic residues" evidence="1">
    <location>
        <begin position="80"/>
        <end position="93"/>
    </location>
</feature>
<evidence type="ECO:0000256" key="2">
    <source>
        <dbReference type="SAM" id="Phobius"/>
    </source>
</evidence>
<dbReference type="RefSeq" id="WP_133442709.1">
    <property type="nucleotide sequence ID" value="NZ_SCWB01000001.1"/>
</dbReference>
<keyword evidence="2" id="KW-0812">Transmembrane</keyword>
<name>A0A4V3BFB6_9STAP</name>
<sequence length="154" mass="17566">MEVGIIIFIIGIIFSFFQSVIEKKNKEGKPAKAQAPKVKTLDELKKEYNKQTHKAERNTEQINTAKKSAASTASKTQVGNERKRPERKTHSIEEKMAAIMTDEHLSERQKMQRINSITENDLTENHEQLLDFSKHNLVQGIVLSEVLAPPKSKR</sequence>
<protein>
    <submittedName>
        <fullName evidence="3">Uncharacterized protein</fullName>
    </submittedName>
</protein>
<feature type="transmembrane region" description="Helical" evidence="2">
    <location>
        <begin position="6"/>
        <end position="22"/>
    </location>
</feature>
<feature type="compositionally biased region" description="Basic and acidic residues" evidence="1">
    <location>
        <begin position="46"/>
        <end position="59"/>
    </location>
</feature>
<dbReference type="EMBL" id="SCWB01000001">
    <property type="protein sequence ID" value="TDM13106.1"/>
    <property type="molecule type" value="Genomic_DNA"/>
</dbReference>
<dbReference type="Proteomes" id="UP000294802">
    <property type="component" value="Unassembled WGS sequence"/>
</dbReference>
<keyword evidence="2" id="KW-1133">Transmembrane helix</keyword>
<dbReference type="OrthoDB" id="2734847at2"/>
<keyword evidence="2" id="KW-0472">Membrane</keyword>
<feature type="compositionally biased region" description="Low complexity" evidence="1">
    <location>
        <begin position="64"/>
        <end position="76"/>
    </location>
</feature>
<accession>A0A4V3BFB6</accession>
<organism evidence="3 4">
    <name type="scientific">Macrococcus lamae</name>
    <dbReference type="NCBI Taxonomy" id="198484"/>
    <lineage>
        <taxon>Bacteria</taxon>
        <taxon>Bacillati</taxon>
        <taxon>Bacillota</taxon>
        <taxon>Bacilli</taxon>
        <taxon>Bacillales</taxon>
        <taxon>Staphylococcaceae</taxon>
        <taxon>Macrococcus</taxon>
    </lineage>
</organism>
<proteinExistence type="predicted"/>
<evidence type="ECO:0000313" key="3">
    <source>
        <dbReference type="EMBL" id="TDM13106.1"/>
    </source>
</evidence>
<gene>
    <name evidence="3" type="ORF">ERX29_00445</name>
</gene>
<reference evidence="3 4" key="1">
    <citation type="submission" date="2019-01" db="EMBL/GenBank/DDBJ databases">
        <title>Draft genome sequences of the type strains of six Macrococcus species.</title>
        <authorList>
            <person name="Mazhar S."/>
            <person name="Altermann E."/>
            <person name="Hill C."/>
            <person name="Mcauliffe O."/>
        </authorList>
    </citation>
    <scope>NUCLEOTIDE SEQUENCE [LARGE SCALE GENOMIC DNA]</scope>
    <source>
        <strain evidence="3 4">CCM4815</strain>
    </source>
</reference>